<feature type="transmembrane region" description="Helical" evidence="1">
    <location>
        <begin position="124"/>
        <end position="145"/>
    </location>
</feature>
<gene>
    <name evidence="3" type="primary">LOC130505557</name>
</gene>
<keyword evidence="2" id="KW-1185">Reference proteome</keyword>
<dbReference type="KEGG" id="rsz:130505557"/>
<dbReference type="OrthoDB" id="1600564at2759"/>
<sequence>MSKRCIKSENKDAVLYNRKLQKLLPAIEASLPGSKILYANVYDPMMDMIKHPARYGFKETKTGCCGSGGGLSDTCDSKLSCVPITRSICSLTPFTLPWLPTLTSLVLLTLPYRSFLMPKAIKYFTGYTVYVLVTMRLFYSFMYIVTF</sequence>
<evidence type="ECO:0000256" key="1">
    <source>
        <dbReference type="SAM" id="Phobius"/>
    </source>
</evidence>
<dbReference type="PANTHER" id="PTHR45642">
    <property type="entry name" value="GDSL ESTERASE/LIPASE EXL3"/>
    <property type="match status" value="1"/>
</dbReference>
<protein>
    <submittedName>
        <fullName evidence="3">GDSL esterase/lipase At2g30310-like</fullName>
    </submittedName>
</protein>
<feature type="transmembrane region" description="Helical" evidence="1">
    <location>
        <begin position="94"/>
        <end position="112"/>
    </location>
</feature>
<dbReference type="PANTHER" id="PTHR45642:SF108">
    <property type="entry name" value="(RAPE) HYPOTHETICAL PROTEIN"/>
    <property type="match status" value="1"/>
</dbReference>
<dbReference type="InterPro" id="IPR050592">
    <property type="entry name" value="GDSL_lipolytic_enzyme"/>
</dbReference>
<dbReference type="Gene3D" id="3.40.50.1110">
    <property type="entry name" value="SGNH hydrolase"/>
    <property type="match status" value="1"/>
</dbReference>
<name>A0A9W3CX90_RAPSA</name>
<dbReference type="AlphaFoldDB" id="A0A9W3CX90"/>
<dbReference type="Proteomes" id="UP000504610">
    <property type="component" value="Unplaced"/>
</dbReference>
<dbReference type="GeneID" id="130505557"/>
<reference evidence="3" key="1">
    <citation type="submission" date="2025-08" db="UniProtKB">
        <authorList>
            <consortium name="RefSeq"/>
        </authorList>
    </citation>
    <scope>IDENTIFICATION</scope>
    <source>
        <tissue evidence="3">Leaf</tissue>
    </source>
</reference>
<organism evidence="2 3">
    <name type="scientific">Raphanus sativus</name>
    <name type="common">Radish</name>
    <name type="synonym">Raphanus raphanistrum var. sativus</name>
    <dbReference type="NCBI Taxonomy" id="3726"/>
    <lineage>
        <taxon>Eukaryota</taxon>
        <taxon>Viridiplantae</taxon>
        <taxon>Streptophyta</taxon>
        <taxon>Embryophyta</taxon>
        <taxon>Tracheophyta</taxon>
        <taxon>Spermatophyta</taxon>
        <taxon>Magnoliopsida</taxon>
        <taxon>eudicotyledons</taxon>
        <taxon>Gunneridae</taxon>
        <taxon>Pentapetalae</taxon>
        <taxon>rosids</taxon>
        <taxon>malvids</taxon>
        <taxon>Brassicales</taxon>
        <taxon>Brassicaceae</taxon>
        <taxon>Brassiceae</taxon>
        <taxon>Raphanus</taxon>
    </lineage>
</organism>
<accession>A0A9W3CX90</accession>
<keyword evidence="1" id="KW-0472">Membrane</keyword>
<evidence type="ECO:0000313" key="3">
    <source>
        <dbReference type="RefSeq" id="XP_056856142.1"/>
    </source>
</evidence>
<evidence type="ECO:0000313" key="2">
    <source>
        <dbReference type="Proteomes" id="UP000504610"/>
    </source>
</evidence>
<dbReference type="RefSeq" id="XP_056856142.1">
    <property type="nucleotide sequence ID" value="XM_057000162.1"/>
</dbReference>
<proteinExistence type="predicted"/>
<keyword evidence="1" id="KW-0812">Transmembrane</keyword>
<keyword evidence="1" id="KW-1133">Transmembrane helix</keyword>
<dbReference type="InterPro" id="IPR036514">
    <property type="entry name" value="SGNH_hydro_sf"/>
</dbReference>